<evidence type="ECO:0000256" key="5">
    <source>
        <dbReference type="ARBA" id="ARBA00022801"/>
    </source>
</evidence>
<comment type="similarity">
    <text evidence="7">Belongs to the RnpA family.</text>
</comment>
<evidence type="ECO:0000256" key="9">
    <source>
        <dbReference type="SAM" id="MobiDB-lite"/>
    </source>
</evidence>
<keyword evidence="5 7" id="KW-0378">Hydrolase</keyword>
<dbReference type="Pfam" id="PF00825">
    <property type="entry name" value="Ribonuclease_P"/>
    <property type="match status" value="1"/>
</dbReference>
<organism evidence="10 11">
    <name type="scientific">Streptacidiphilus cavernicola</name>
    <dbReference type="NCBI Taxonomy" id="3342716"/>
    <lineage>
        <taxon>Bacteria</taxon>
        <taxon>Bacillati</taxon>
        <taxon>Actinomycetota</taxon>
        <taxon>Actinomycetes</taxon>
        <taxon>Kitasatosporales</taxon>
        <taxon>Streptomycetaceae</taxon>
        <taxon>Streptacidiphilus</taxon>
    </lineage>
</organism>
<keyword evidence="11" id="KW-1185">Reference proteome</keyword>
<comment type="catalytic activity">
    <reaction evidence="7">
        <text>Endonucleolytic cleavage of RNA, removing 5'-extranucleotides from tRNA precursor.</text>
        <dbReference type="EC" id="3.1.26.5"/>
    </reaction>
</comment>
<keyword evidence="4 7" id="KW-0255">Endonuclease</keyword>
<dbReference type="InterPro" id="IPR000100">
    <property type="entry name" value="RNase_P"/>
</dbReference>
<evidence type="ECO:0000256" key="8">
    <source>
        <dbReference type="NCBIfam" id="TIGR00188"/>
    </source>
</evidence>
<keyword evidence="6 7" id="KW-0694">RNA-binding</keyword>
<evidence type="ECO:0000313" key="11">
    <source>
        <dbReference type="Proteomes" id="UP001592528"/>
    </source>
</evidence>
<dbReference type="PANTHER" id="PTHR33992:SF1">
    <property type="entry name" value="RIBONUCLEASE P PROTEIN COMPONENT"/>
    <property type="match status" value="1"/>
</dbReference>
<evidence type="ECO:0000313" key="10">
    <source>
        <dbReference type="EMBL" id="MFC1403157.1"/>
    </source>
</evidence>
<protein>
    <recommendedName>
        <fullName evidence="7 8">Ribonuclease P protein component</fullName>
        <shortName evidence="7">RNase P protein</shortName>
        <shortName evidence="7">RNaseP protein</shortName>
        <ecNumber evidence="7 8">3.1.26.5</ecNumber>
    </recommendedName>
    <alternativeName>
        <fullName evidence="7">Protein C5</fullName>
    </alternativeName>
</protein>
<dbReference type="HAMAP" id="MF_00227">
    <property type="entry name" value="RNase_P"/>
    <property type="match status" value="1"/>
</dbReference>
<dbReference type="InterPro" id="IPR020539">
    <property type="entry name" value="RNase_P_CS"/>
</dbReference>
<feature type="region of interest" description="Disordered" evidence="9">
    <location>
        <begin position="135"/>
        <end position="164"/>
    </location>
</feature>
<proteinExistence type="inferred from homology"/>
<dbReference type="RefSeq" id="WP_084714303.1">
    <property type="nucleotide sequence ID" value="NZ_JBHEZZ010000009.1"/>
</dbReference>
<dbReference type="EC" id="3.1.26.5" evidence="7 8"/>
<comment type="subunit">
    <text evidence="7">Consists of a catalytic RNA component (M1 or rnpB) and a protein subunit.</text>
</comment>
<dbReference type="PANTHER" id="PTHR33992">
    <property type="entry name" value="RIBONUCLEASE P PROTEIN COMPONENT"/>
    <property type="match status" value="1"/>
</dbReference>
<gene>
    <name evidence="7 10" type="primary">rnpA</name>
    <name evidence="10" type="ORF">ACEZDJ_17850</name>
</gene>
<dbReference type="NCBIfam" id="TIGR00188">
    <property type="entry name" value="rnpA"/>
    <property type="match status" value="1"/>
</dbReference>
<evidence type="ECO:0000256" key="1">
    <source>
        <dbReference type="ARBA" id="ARBA00002663"/>
    </source>
</evidence>
<dbReference type="SUPFAM" id="SSF54211">
    <property type="entry name" value="Ribosomal protein S5 domain 2-like"/>
    <property type="match status" value="1"/>
</dbReference>
<dbReference type="EMBL" id="JBHEZZ010000009">
    <property type="protein sequence ID" value="MFC1403157.1"/>
    <property type="molecule type" value="Genomic_DNA"/>
</dbReference>
<feature type="region of interest" description="Disordered" evidence="9">
    <location>
        <begin position="39"/>
        <end position="75"/>
    </location>
</feature>
<evidence type="ECO:0000256" key="7">
    <source>
        <dbReference type="HAMAP-Rule" id="MF_00227"/>
    </source>
</evidence>
<dbReference type="Proteomes" id="UP001592528">
    <property type="component" value="Unassembled WGS sequence"/>
</dbReference>
<dbReference type="Gene3D" id="3.30.230.10">
    <property type="match status" value="1"/>
</dbReference>
<feature type="compositionally biased region" description="Low complexity" evidence="9">
    <location>
        <begin position="140"/>
        <end position="154"/>
    </location>
</feature>
<evidence type="ECO:0000256" key="3">
    <source>
        <dbReference type="ARBA" id="ARBA00022722"/>
    </source>
</evidence>
<evidence type="ECO:0000256" key="2">
    <source>
        <dbReference type="ARBA" id="ARBA00022694"/>
    </source>
</evidence>
<evidence type="ECO:0000256" key="6">
    <source>
        <dbReference type="ARBA" id="ARBA00022884"/>
    </source>
</evidence>
<reference evidence="10 11" key="1">
    <citation type="submission" date="2024-09" db="EMBL/GenBank/DDBJ databases">
        <authorList>
            <person name="Lee S.D."/>
        </authorList>
    </citation>
    <scope>NUCLEOTIDE SEQUENCE [LARGE SCALE GENOMIC DNA]</scope>
    <source>
        <strain evidence="10 11">N1-5</strain>
    </source>
</reference>
<comment type="function">
    <text evidence="1 7">RNaseP catalyzes the removal of the 5'-leader sequence from pre-tRNA to produce the mature 5'-terminus. It can also cleave other RNA substrates such as 4.5S RNA. The protein component plays an auxiliary but essential role in vivo by binding to the 5'-leader sequence and broadening the substrate specificity of the ribozyme.</text>
</comment>
<sequence length="164" mass="17322">MLPSEHRLRRRQDFATAVRRGRRAGRPLLVVHLSESRDVTTGAPYGEGDPVATTDLSSTDPHSAGERPSPARAGFVVSKAVGPAVVRNRVKRRLRHLMAARITGLPAGSLIVVRALPPAGTAEFADLERDLDSALRKLSAPRGGRPRGTGTAPPDASSPMGAGQ</sequence>
<dbReference type="GO" id="GO:0004526">
    <property type="term" value="F:ribonuclease P activity"/>
    <property type="evidence" value="ECO:0007669"/>
    <property type="project" value="UniProtKB-EC"/>
</dbReference>
<evidence type="ECO:0000256" key="4">
    <source>
        <dbReference type="ARBA" id="ARBA00022759"/>
    </source>
</evidence>
<keyword evidence="2 7" id="KW-0819">tRNA processing</keyword>
<name>A0ABV6UNY5_9ACTN</name>
<dbReference type="InterPro" id="IPR020568">
    <property type="entry name" value="Ribosomal_Su5_D2-typ_SF"/>
</dbReference>
<comment type="caution">
    <text evidence="10">The sequence shown here is derived from an EMBL/GenBank/DDBJ whole genome shotgun (WGS) entry which is preliminary data.</text>
</comment>
<accession>A0ABV6UNY5</accession>
<keyword evidence="3 7" id="KW-0540">Nuclease</keyword>
<dbReference type="PROSITE" id="PS00648">
    <property type="entry name" value="RIBONUCLEASE_P"/>
    <property type="match status" value="1"/>
</dbReference>
<dbReference type="InterPro" id="IPR014721">
    <property type="entry name" value="Ribsml_uS5_D2-typ_fold_subgr"/>
</dbReference>